<feature type="domain" description="UspA" evidence="3">
    <location>
        <begin position="4"/>
        <end position="130"/>
    </location>
</feature>
<organism evidence="4 5">
    <name type="scientific">Isoptericola halotolerans</name>
    <dbReference type="NCBI Taxonomy" id="300560"/>
    <lineage>
        <taxon>Bacteria</taxon>
        <taxon>Bacillati</taxon>
        <taxon>Actinomycetota</taxon>
        <taxon>Actinomycetes</taxon>
        <taxon>Micrococcales</taxon>
        <taxon>Promicromonosporaceae</taxon>
        <taxon>Isoptericola</taxon>
    </lineage>
</organism>
<dbReference type="SUPFAM" id="SSF52402">
    <property type="entry name" value="Adenine nucleotide alpha hydrolases-like"/>
    <property type="match status" value="2"/>
</dbReference>
<comment type="caution">
    <text evidence="4">The sequence shown here is derived from an EMBL/GenBank/DDBJ whole genome shotgun (WGS) entry which is preliminary data.</text>
</comment>
<feature type="domain" description="UspA" evidence="3">
    <location>
        <begin position="169"/>
        <end position="306"/>
    </location>
</feature>
<dbReference type="Pfam" id="PF00582">
    <property type="entry name" value="Usp"/>
    <property type="match status" value="2"/>
</dbReference>
<evidence type="ECO:0000259" key="3">
    <source>
        <dbReference type="Pfam" id="PF00582"/>
    </source>
</evidence>
<accession>A0ABX5EIL9</accession>
<comment type="similarity">
    <text evidence="1">Belongs to the universal stress protein A family.</text>
</comment>
<dbReference type="Gene3D" id="3.40.50.620">
    <property type="entry name" value="HUPs"/>
    <property type="match status" value="2"/>
</dbReference>
<dbReference type="PRINTS" id="PR01438">
    <property type="entry name" value="UNVRSLSTRESS"/>
</dbReference>
<evidence type="ECO:0000313" key="4">
    <source>
        <dbReference type="EMBL" id="PRZ10327.1"/>
    </source>
</evidence>
<proteinExistence type="inferred from homology"/>
<feature type="region of interest" description="Disordered" evidence="2">
    <location>
        <begin position="132"/>
        <end position="162"/>
    </location>
</feature>
<dbReference type="InterPro" id="IPR006015">
    <property type="entry name" value="Universal_stress_UspA"/>
</dbReference>
<dbReference type="Proteomes" id="UP000239895">
    <property type="component" value="Unassembled WGS sequence"/>
</dbReference>
<dbReference type="PANTHER" id="PTHR46268">
    <property type="entry name" value="STRESS RESPONSE PROTEIN NHAX"/>
    <property type="match status" value="1"/>
</dbReference>
<dbReference type="PANTHER" id="PTHR46268:SF6">
    <property type="entry name" value="UNIVERSAL STRESS PROTEIN UP12"/>
    <property type="match status" value="1"/>
</dbReference>
<evidence type="ECO:0000313" key="5">
    <source>
        <dbReference type="Proteomes" id="UP000239895"/>
    </source>
</evidence>
<name>A0ABX5EIL9_9MICO</name>
<protein>
    <submittedName>
        <fullName evidence="4">Nucleotide-binding universal stress UspA family protein</fullName>
    </submittedName>
</protein>
<dbReference type="RefSeq" id="WP_106264766.1">
    <property type="nucleotide sequence ID" value="NZ_PVTX01000001.1"/>
</dbReference>
<feature type="compositionally biased region" description="Low complexity" evidence="2">
    <location>
        <begin position="145"/>
        <end position="162"/>
    </location>
</feature>
<dbReference type="InterPro" id="IPR006016">
    <property type="entry name" value="UspA"/>
</dbReference>
<evidence type="ECO:0000256" key="1">
    <source>
        <dbReference type="ARBA" id="ARBA00008791"/>
    </source>
</evidence>
<dbReference type="InterPro" id="IPR014729">
    <property type="entry name" value="Rossmann-like_a/b/a_fold"/>
</dbReference>
<feature type="compositionally biased region" description="Basic and acidic residues" evidence="2">
    <location>
        <begin position="132"/>
        <end position="143"/>
    </location>
</feature>
<sequence length="307" mass="31904">MEGIVVGVNGSVEADEALDWAVMEASSSGHPLTVLRVAPDVDEAELTGVLDEVRAETAAILDRARERHEPFDAEYAVLPGPIPDALLAASAEAQMLVLGRRRRGRLGRRILGSVSSTVVENAHVPVTVVRHVDRPTDEPHDDATGPDAPATAGAGPVDAAAAPPSAAPRVVVGVDTSAPSVAALRHGAEVAARSGALLEPVFAWQITTLAPLPGSWGWAPPISDYEDFARQCLDAAITAAEVDVPADRIRPRVVHGQAAKVLIEASQGADRLVVGARGLGGFDRLVLGSTSRQVLDFAGCPVTVLRA</sequence>
<dbReference type="EMBL" id="PVTX01000001">
    <property type="protein sequence ID" value="PRZ10327.1"/>
    <property type="molecule type" value="Genomic_DNA"/>
</dbReference>
<dbReference type="CDD" id="cd00293">
    <property type="entry name" value="USP-like"/>
    <property type="match status" value="1"/>
</dbReference>
<gene>
    <name evidence="4" type="ORF">BCL65_101472</name>
</gene>
<reference evidence="4 5" key="1">
    <citation type="submission" date="2018-03" db="EMBL/GenBank/DDBJ databases">
        <title>Comparative analysis of microorganisms from saline springs in Andes Mountain Range, Colombia.</title>
        <authorList>
            <person name="Rubin E."/>
        </authorList>
    </citation>
    <scope>NUCLEOTIDE SEQUENCE [LARGE SCALE GENOMIC DNA]</scope>
    <source>
        <strain evidence="4 5">CG 23</strain>
    </source>
</reference>
<keyword evidence="5" id="KW-1185">Reference proteome</keyword>
<evidence type="ECO:0000256" key="2">
    <source>
        <dbReference type="SAM" id="MobiDB-lite"/>
    </source>
</evidence>